<sequence length="285" mass="31395">MAVLIYVETDPTYPDRLQAFDLPPKKFFYRTPEYTVTVDSDIGHAKSSVVKGESPKWTEDLTVGLTAGGMLSIVISKKRLLGGFKDIGICKRAYDDVVKELSLIPASSESSLVKWPVQSLPETKRQSQNMWLGFSLTSEKPEDETHRDPNAETIEVVTGPPEVHVGSPERVDGSDIPSARDLVDQVATIAGAPSSQPALRSVYDRSSEITAGLNDVQGPAFVGLEQILRGLEPFCKPFEAISEIHPYAKVAMTVLSLIPKTLFAELDREDCVRDTCEYIKDVFSF</sequence>
<name>A0ACB8Q552_9AGAM</name>
<keyword evidence="2" id="KW-1185">Reference proteome</keyword>
<proteinExistence type="predicted"/>
<feature type="non-terminal residue" evidence="1">
    <location>
        <position position="285"/>
    </location>
</feature>
<dbReference type="EMBL" id="MU274117">
    <property type="protein sequence ID" value="KAI0026908.1"/>
    <property type="molecule type" value="Genomic_DNA"/>
</dbReference>
<comment type="caution">
    <text evidence="1">The sequence shown here is derived from an EMBL/GenBank/DDBJ whole genome shotgun (WGS) entry which is preliminary data.</text>
</comment>
<evidence type="ECO:0000313" key="1">
    <source>
        <dbReference type="EMBL" id="KAI0026908.1"/>
    </source>
</evidence>
<gene>
    <name evidence="1" type="ORF">K488DRAFT_91689</name>
</gene>
<evidence type="ECO:0000313" key="2">
    <source>
        <dbReference type="Proteomes" id="UP000814128"/>
    </source>
</evidence>
<organism evidence="1 2">
    <name type="scientific">Vararia minispora EC-137</name>
    <dbReference type="NCBI Taxonomy" id="1314806"/>
    <lineage>
        <taxon>Eukaryota</taxon>
        <taxon>Fungi</taxon>
        <taxon>Dikarya</taxon>
        <taxon>Basidiomycota</taxon>
        <taxon>Agaricomycotina</taxon>
        <taxon>Agaricomycetes</taxon>
        <taxon>Russulales</taxon>
        <taxon>Lachnocladiaceae</taxon>
        <taxon>Vararia</taxon>
    </lineage>
</organism>
<accession>A0ACB8Q552</accession>
<protein>
    <submittedName>
        <fullName evidence="1">Uncharacterized protein</fullName>
    </submittedName>
</protein>
<reference evidence="1" key="1">
    <citation type="submission" date="2021-02" db="EMBL/GenBank/DDBJ databases">
        <authorList>
            <consortium name="DOE Joint Genome Institute"/>
            <person name="Ahrendt S."/>
            <person name="Looney B.P."/>
            <person name="Miyauchi S."/>
            <person name="Morin E."/>
            <person name="Drula E."/>
            <person name="Courty P.E."/>
            <person name="Chicoki N."/>
            <person name="Fauchery L."/>
            <person name="Kohler A."/>
            <person name="Kuo A."/>
            <person name="Labutti K."/>
            <person name="Pangilinan J."/>
            <person name="Lipzen A."/>
            <person name="Riley R."/>
            <person name="Andreopoulos W."/>
            <person name="He G."/>
            <person name="Johnson J."/>
            <person name="Barry K.W."/>
            <person name="Grigoriev I.V."/>
            <person name="Nagy L."/>
            <person name="Hibbett D."/>
            <person name="Henrissat B."/>
            <person name="Matheny P.B."/>
            <person name="Labbe J."/>
            <person name="Martin F."/>
        </authorList>
    </citation>
    <scope>NUCLEOTIDE SEQUENCE</scope>
    <source>
        <strain evidence="1">EC-137</strain>
    </source>
</reference>
<reference evidence="1" key="2">
    <citation type="journal article" date="2022" name="New Phytol.">
        <title>Evolutionary transition to the ectomycorrhizal habit in the genomes of a hyperdiverse lineage of mushroom-forming fungi.</title>
        <authorList>
            <person name="Looney B."/>
            <person name="Miyauchi S."/>
            <person name="Morin E."/>
            <person name="Drula E."/>
            <person name="Courty P.E."/>
            <person name="Kohler A."/>
            <person name="Kuo A."/>
            <person name="LaButti K."/>
            <person name="Pangilinan J."/>
            <person name="Lipzen A."/>
            <person name="Riley R."/>
            <person name="Andreopoulos W."/>
            <person name="He G."/>
            <person name="Johnson J."/>
            <person name="Nolan M."/>
            <person name="Tritt A."/>
            <person name="Barry K.W."/>
            <person name="Grigoriev I.V."/>
            <person name="Nagy L.G."/>
            <person name="Hibbett D."/>
            <person name="Henrissat B."/>
            <person name="Matheny P.B."/>
            <person name="Labbe J."/>
            <person name="Martin F.M."/>
        </authorList>
    </citation>
    <scope>NUCLEOTIDE SEQUENCE</scope>
    <source>
        <strain evidence="1">EC-137</strain>
    </source>
</reference>
<dbReference type="Proteomes" id="UP000814128">
    <property type="component" value="Unassembled WGS sequence"/>
</dbReference>